<evidence type="ECO:0000313" key="2">
    <source>
        <dbReference type="Proteomes" id="UP000651156"/>
    </source>
</evidence>
<name>A0ABR9UY65_9CHRO</name>
<sequence>MQSMCLSSAIQNLANSTGIDCDVIVSGIWLETIAKFQKLNEAQIEDLIAHIETQSSFAQTLSTPVVVTGQIFDSEELQDYGN</sequence>
<reference evidence="1 2" key="1">
    <citation type="submission" date="2020-10" db="EMBL/GenBank/DDBJ databases">
        <authorList>
            <person name="Castelo-Branco R."/>
            <person name="Eusebio N."/>
            <person name="Adriana R."/>
            <person name="Vieira A."/>
            <person name="Brugerolle De Fraissinette N."/>
            <person name="Rezende De Castro R."/>
            <person name="Schneider M.P."/>
            <person name="Vasconcelos V."/>
            <person name="Leao P.N."/>
        </authorList>
    </citation>
    <scope>NUCLEOTIDE SEQUENCE [LARGE SCALE GENOMIC DNA]</scope>
    <source>
        <strain evidence="1 2">LEGE 06123</strain>
    </source>
</reference>
<proteinExistence type="predicted"/>
<accession>A0ABR9UY65</accession>
<gene>
    <name evidence="1" type="ORF">IQ230_23530</name>
</gene>
<comment type="caution">
    <text evidence="1">The sequence shown here is derived from an EMBL/GenBank/DDBJ whole genome shotgun (WGS) entry which is preliminary data.</text>
</comment>
<organism evidence="1 2">
    <name type="scientific">Gloeocapsopsis crepidinum LEGE 06123</name>
    <dbReference type="NCBI Taxonomy" id="588587"/>
    <lineage>
        <taxon>Bacteria</taxon>
        <taxon>Bacillati</taxon>
        <taxon>Cyanobacteriota</taxon>
        <taxon>Cyanophyceae</taxon>
        <taxon>Oscillatoriophycideae</taxon>
        <taxon>Chroococcales</taxon>
        <taxon>Chroococcaceae</taxon>
        <taxon>Gloeocapsopsis</taxon>
    </lineage>
</organism>
<keyword evidence="2" id="KW-1185">Reference proteome</keyword>
<evidence type="ECO:0000313" key="1">
    <source>
        <dbReference type="EMBL" id="MBE9193262.1"/>
    </source>
</evidence>
<dbReference type="RefSeq" id="WP_228055275.1">
    <property type="nucleotide sequence ID" value="NZ_CAWPMZ010000133.1"/>
</dbReference>
<protein>
    <submittedName>
        <fullName evidence="1">Uncharacterized protein</fullName>
    </submittedName>
</protein>
<dbReference type="EMBL" id="JADEWN010000084">
    <property type="protein sequence ID" value="MBE9193262.1"/>
    <property type="molecule type" value="Genomic_DNA"/>
</dbReference>
<dbReference type="Proteomes" id="UP000651156">
    <property type="component" value="Unassembled WGS sequence"/>
</dbReference>